<keyword evidence="3 6" id="KW-0812">Transmembrane</keyword>
<accession>A0A370KFN7</accession>
<dbReference type="Proteomes" id="UP000254939">
    <property type="component" value="Unassembled WGS sequence"/>
</dbReference>
<feature type="transmembrane region" description="Helical" evidence="6">
    <location>
        <begin position="186"/>
        <end position="205"/>
    </location>
</feature>
<dbReference type="OrthoDB" id="259025at2"/>
<feature type="transmembrane region" description="Helical" evidence="6">
    <location>
        <begin position="34"/>
        <end position="53"/>
    </location>
</feature>
<dbReference type="RefSeq" id="WP_114715573.1">
    <property type="nucleotide sequence ID" value="NZ_KZ857269.1"/>
</dbReference>
<dbReference type="AlphaFoldDB" id="A0A370KFN7"/>
<evidence type="ECO:0000256" key="5">
    <source>
        <dbReference type="ARBA" id="ARBA00023136"/>
    </source>
</evidence>
<evidence type="ECO:0000256" key="1">
    <source>
        <dbReference type="ARBA" id="ARBA00004651"/>
    </source>
</evidence>
<evidence type="ECO:0000256" key="6">
    <source>
        <dbReference type="SAM" id="Phobius"/>
    </source>
</evidence>
<dbReference type="EMBL" id="NAAC01000043">
    <property type="protein sequence ID" value="RDJ03260.1"/>
    <property type="molecule type" value="Genomic_DNA"/>
</dbReference>
<feature type="transmembrane region" description="Helical" evidence="6">
    <location>
        <begin position="103"/>
        <end position="124"/>
    </location>
</feature>
<evidence type="ECO:0000256" key="2">
    <source>
        <dbReference type="ARBA" id="ARBA00022475"/>
    </source>
</evidence>
<reference evidence="7 8" key="1">
    <citation type="submission" date="2017-03" db="EMBL/GenBank/DDBJ databases">
        <title>Genome analysis of Rhizobial strains effectives or ineffectives for nitrogen fixation isolated from bean seeds.</title>
        <authorList>
            <person name="Peralta H."/>
            <person name="Aguilar-Vera A."/>
            <person name="Mora Y."/>
            <person name="Vargas-Lagunas C."/>
            <person name="Girard L."/>
            <person name="Mora J."/>
        </authorList>
    </citation>
    <scope>NUCLEOTIDE SEQUENCE [LARGE SCALE GENOMIC DNA]</scope>
    <source>
        <strain evidence="7 8">CCGM3</strain>
    </source>
</reference>
<dbReference type="Pfam" id="PF09678">
    <property type="entry name" value="Caa3_CtaG"/>
    <property type="match status" value="1"/>
</dbReference>
<proteinExistence type="predicted"/>
<keyword evidence="4 6" id="KW-1133">Transmembrane helix</keyword>
<evidence type="ECO:0008006" key="9">
    <source>
        <dbReference type="Google" id="ProtNLM"/>
    </source>
</evidence>
<comment type="subcellular location">
    <subcellularLocation>
        <location evidence="1">Cell membrane</location>
        <topology evidence="1">Multi-pass membrane protein</topology>
    </subcellularLocation>
</comment>
<feature type="transmembrane region" description="Helical" evidence="6">
    <location>
        <begin position="217"/>
        <end position="238"/>
    </location>
</feature>
<gene>
    <name evidence="7" type="ORF">B5K06_30140</name>
</gene>
<dbReference type="InterPro" id="IPR019108">
    <property type="entry name" value="Caa3_assmbl_CtaG-rel"/>
</dbReference>
<sequence>MSALIAIYVFITPCMAMAHGVESHRDLSWTFDPWIVLPLASLSILYVAGTITLSNRRHSGFGRTLRGPTLFWGGVATLVVALVSPLHELGERLFTVHMIEHELVMAAAAPLFVLSKPIGVLLWGMPRKLRQLVGEALGNRLLQGLWQVITVPLVATLLHGLAVWSWHLPALFDATVSNSMLHRLQHLSFFLTGLVFWWAVIWHCAEGAAAWHLLITMMHTTILGALITFAPTVLYIAQTRFTADWGITSLEDQQLAGIIMWVPGGMIYGGAALWLLALWINRSSKGGKNAPRFDVV</sequence>
<protein>
    <recommendedName>
        <fullName evidence="9">Cytochrome c oxidase assembly protein</fullName>
    </recommendedName>
</protein>
<feature type="transmembrane region" description="Helical" evidence="6">
    <location>
        <begin position="145"/>
        <end position="166"/>
    </location>
</feature>
<evidence type="ECO:0000256" key="4">
    <source>
        <dbReference type="ARBA" id="ARBA00022989"/>
    </source>
</evidence>
<dbReference type="GO" id="GO:0005886">
    <property type="term" value="C:plasma membrane"/>
    <property type="evidence" value="ECO:0007669"/>
    <property type="project" value="UniProtKB-SubCell"/>
</dbReference>
<keyword evidence="2" id="KW-1003">Cell membrane</keyword>
<organism evidence="7 8">
    <name type="scientific">Rhizobium grahamii</name>
    <dbReference type="NCBI Taxonomy" id="1120045"/>
    <lineage>
        <taxon>Bacteria</taxon>
        <taxon>Pseudomonadati</taxon>
        <taxon>Pseudomonadota</taxon>
        <taxon>Alphaproteobacteria</taxon>
        <taxon>Hyphomicrobiales</taxon>
        <taxon>Rhizobiaceae</taxon>
        <taxon>Rhizobium/Agrobacterium group</taxon>
        <taxon>Rhizobium</taxon>
    </lineage>
</organism>
<keyword evidence="5 6" id="KW-0472">Membrane</keyword>
<feature type="transmembrane region" description="Helical" evidence="6">
    <location>
        <begin position="258"/>
        <end position="280"/>
    </location>
</feature>
<comment type="caution">
    <text evidence="7">The sequence shown here is derived from an EMBL/GenBank/DDBJ whole genome shotgun (WGS) entry which is preliminary data.</text>
</comment>
<evidence type="ECO:0000313" key="7">
    <source>
        <dbReference type="EMBL" id="RDJ03260.1"/>
    </source>
</evidence>
<feature type="transmembrane region" description="Helical" evidence="6">
    <location>
        <begin position="65"/>
        <end position="83"/>
    </location>
</feature>
<evidence type="ECO:0000256" key="3">
    <source>
        <dbReference type="ARBA" id="ARBA00022692"/>
    </source>
</evidence>
<name>A0A370KFN7_9HYPH</name>
<evidence type="ECO:0000313" key="8">
    <source>
        <dbReference type="Proteomes" id="UP000254939"/>
    </source>
</evidence>